<evidence type="ECO:0000313" key="3">
    <source>
        <dbReference type="EMBL" id="CAD7253108.1"/>
    </source>
</evidence>
<dbReference type="InterPro" id="IPR036291">
    <property type="entry name" value="NAD(P)-bd_dom_sf"/>
</dbReference>
<dbReference type="OrthoDB" id="5545019at2759"/>
<dbReference type="Proteomes" id="UP000677054">
    <property type="component" value="Unassembled WGS sequence"/>
</dbReference>
<dbReference type="PRINTS" id="PR00081">
    <property type="entry name" value="GDHRDH"/>
</dbReference>
<dbReference type="GO" id="GO:0005783">
    <property type="term" value="C:endoplasmic reticulum"/>
    <property type="evidence" value="ECO:0007669"/>
    <property type="project" value="TreeGrafter"/>
</dbReference>
<dbReference type="EMBL" id="CAJPEV010005291">
    <property type="protein sequence ID" value="CAG0902988.1"/>
    <property type="molecule type" value="Genomic_DNA"/>
</dbReference>
<evidence type="ECO:0000256" key="2">
    <source>
        <dbReference type="ARBA" id="ARBA00023002"/>
    </source>
</evidence>
<dbReference type="GO" id="GO:0016491">
    <property type="term" value="F:oxidoreductase activity"/>
    <property type="evidence" value="ECO:0007669"/>
    <property type="project" value="UniProtKB-KW"/>
</dbReference>
<evidence type="ECO:0000256" key="1">
    <source>
        <dbReference type="ARBA" id="ARBA00006484"/>
    </source>
</evidence>
<dbReference type="PANTHER" id="PTHR43899:SF13">
    <property type="entry name" value="RH59310P"/>
    <property type="match status" value="1"/>
</dbReference>
<gene>
    <name evidence="3" type="ORF">DSTB1V02_LOCUS12858</name>
</gene>
<name>A0A7R9FS82_9CRUS</name>
<dbReference type="PANTHER" id="PTHR43899">
    <property type="entry name" value="RH59310P"/>
    <property type="match status" value="1"/>
</dbReference>
<organism evidence="3">
    <name type="scientific">Darwinula stevensoni</name>
    <dbReference type="NCBI Taxonomy" id="69355"/>
    <lineage>
        <taxon>Eukaryota</taxon>
        <taxon>Metazoa</taxon>
        <taxon>Ecdysozoa</taxon>
        <taxon>Arthropoda</taxon>
        <taxon>Crustacea</taxon>
        <taxon>Oligostraca</taxon>
        <taxon>Ostracoda</taxon>
        <taxon>Podocopa</taxon>
        <taxon>Podocopida</taxon>
        <taxon>Darwinulocopina</taxon>
        <taxon>Darwinuloidea</taxon>
        <taxon>Darwinulidae</taxon>
        <taxon>Darwinula</taxon>
    </lineage>
</organism>
<dbReference type="EMBL" id="LR904808">
    <property type="protein sequence ID" value="CAD7253108.1"/>
    <property type="molecule type" value="Genomic_DNA"/>
</dbReference>
<reference evidence="3" key="1">
    <citation type="submission" date="2020-11" db="EMBL/GenBank/DDBJ databases">
        <authorList>
            <person name="Tran Van P."/>
        </authorList>
    </citation>
    <scope>NUCLEOTIDE SEQUENCE</scope>
</reference>
<evidence type="ECO:0000313" key="4">
    <source>
        <dbReference type="Proteomes" id="UP000677054"/>
    </source>
</evidence>
<keyword evidence="2" id="KW-0560">Oxidoreductase</keyword>
<comment type="similarity">
    <text evidence="1">Belongs to the short-chain dehydrogenases/reductases (SDR) family.</text>
</comment>
<accession>A0A7R9FS82</accession>
<dbReference type="Gene3D" id="3.40.50.720">
    <property type="entry name" value="NAD(P)-binding Rossmann-like Domain"/>
    <property type="match status" value="1"/>
</dbReference>
<protein>
    <submittedName>
        <fullName evidence="3">Uncharacterized protein</fullName>
    </submittedName>
</protein>
<keyword evidence="4" id="KW-1185">Reference proteome</keyword>
<dbReference type="InterPro" id="IPR051019">
    <property type="entry name" value="VLCFA-Steroid_DH"/>
</dbReference>
<dbReference type="AlphaFoldDB" id="A0A7R9FS82"/>
<dbReference type="SUPFAM" id="SSF51735">
    <property type="entry name" value="NAD(P)-binding Rossmann-fold domains"/>
    <property type="match status" value="1"/>
</dbReference>
<proteinExistence type="inferred from homology"/>
<dbReference type="InterPro" id="IPR002347">
    <property type="entry name" value="SDR_fam"/>
</dbReference>
<sequence length="169" mass="18652">MDMLPHSFQFSVVTGCTDGIGLSYAKELARHGMKIVLISRNPKKLEAVAEDLKKEFNTETLMIPADFTELNIYDGIKERVAGLDVGVLVNNVGMPSDPQPFLDVPEGEKTYQDMLLVNNLSMVQMTKMILPVMVKKKKGVVMNVSSLAGVSPLPFVAIYSATKVQWYLA</sequence>
<dbReference type="Pfam" id="PF00106">
    <property type="entry name" value="adh_short"/>
    <property type="match status" value="1"/>
</dbReference>